<evidence type="ECO:0000313" key="9">
    <source>
        <dbReference type="Proteomes" id="UP001165283"/>
    </source>
</evidence>
<keyword evidence="6" id="KW-0814">Transposable element</keyword>
<evidence type="ECO:0000256" key="1">
    <source>
        <dbReference type="ARBA" id="ARBA00002190"/>
    </source>
</evidence>
<evidence type="ECO:0000256" key="7">
    <source>
        <dbReference type="SAM" id="MobiDB-lite"/>
    </source>
</evidence>
<proteinExistence type="inferred from homology"/>
<sequence length="132" mass="14674">MRRPDRAARCGRGRGDGSVHRVRRGLEPALPGHREALGERLGGVRAVPAFDPEIREVVCSTNAIESVNARIRRAVKARGHFPNEHAALKCVYMAIMSVDPTGHGRRRWTMPWRPALNAFDLAFDGRLTAGRE</sequence>
<keyword evidence="3 6" id="KW-0815">Transposition</keyword>
<keyword evidence="4 6" id="KW-0238">DNA-binding</keyword>
<dbReference type="EMBL" id="JAGSOV010000070">
    <property type="protein sequence ID" value="MCO1659748.1"/>
    <property type="molecule type" value="Genomic_DNA"/>
</dbReference>
<reference evidence="8" key="1">
    <citation type="submission" date="2021-04" db="EMBL/GenBank/DDBJ databases">
        <title>Pseudonocardia sp. nov., isolated from sandy soil of mangrove forest.</title>
        <authorList>
            <person name="Zan Z."/>
            <person name="Huang R."/>
            <person name="Liu W."/>
        </authorList>
    </citation>
    <scope>NUCLEOTIDE SEQUENCE</scope>
    <source>
        <strain evidence="8">S2-4</strain>
    </source>
</reference>
<evidence type="ECO:0000256" key="2">
    <source>
        <dbReference type="ARBA" id="ARBA00010961"/>
    </source>
</evidence>
<evidence type="ECO:0000256" key="3">
    <source>
        <dbReference type="ARBA" id="ARBA00022578"/>
    </source>
</evidence>
<comment type="caution">
    <text evidence="8">The sequence shown here is derived from an EMBL/GenBank/DDBJ whole genome shotgun (WGS) entry which is preliminary data.</text>
</comment>
<protein>
    <recommendedName>
        <fullName evidence="6">Mutator family transposase</fullName>
    </recommendedName>
</protein>
<keyword evidence="5 6" id="KW-0233">DNA recombination</keyword>
<feature type="region of interest" description="Disordered" evidence="7">
    <location>
        <begin position="1"/>
        <end position="20"/>
    </location>
</feature>
<dbReference type="PANTHER" id="PTHR33217">
    <property type="entry name" value="TRANSPOSASE FOR INSERTION SEQUENCE ELEMENT IS1081"/>
    <property type="match status" value="1"/>
</dbReference>
<gene>
    <name evidence="8" type="ORF">KDL28_32230</name>
</gene>
<accession>A0ABT1A9X7</accession>
<evidence type="ECO:0000256" key="6">
    <source>
        <dbReference type="RuleBase" id="RU365089"/>
    </source>
</evidence>
<dbReference type="InterPro" id="IPR001207">
    <property type="entry name" value="Transposase_mutator"/>
</dbReference>
<dbReference type="Pfam" id="PF00872">
    <property type="entry name" value="Transposase_mut"/>
    <property type="match status" value="1"/>
</dbReference>
<dbReference type="PANTHER" id="PTHR33217:SF8">
    <property type="entry name" value="MUTATOR FAMILY TRANSPOSASE"/>
    <property type="match status" value="1"/>
</dbReference>
<evidence type="ECO:0000256" key="4">
    <source>
        <dbReference type="ARBA" id="ARBA00023125"/>
    </source>
</evidence>
<keyword evidence="9" id="KW-1185">Reference proteome</keyword>
<comment type="function">
    <text evidence="1 6">Required for the transposition of the insertion element.</text>
</comment>
<organism evidence="8 9">
    <name type="scientific">Pseudonocardia humida</name>
    <dbReference type="NCBI Taxonomy" id="2800819"/>
    <lineage>
        <taxon>Bacteria</taxon>
        <taxon>Bacillati</taxon>
        <taxon>Actinomycetota</taxon>
        <taxon>Actinomycetes</taxon>
        <taxon>Pseudonocardiales</taxon>
        <taxon>Pseudonocardiaceae</taxon>
        <taxon>Pseudonocardia</taxon>
    </lineage>
</organism>
<name>A0ABT1A9X7_9PSEU</name>
<dbReference type="Proteomes" id="UP001165283">
    <property type="component" value="Unassembled WGS sequence"/>
</dbReference>
<evidence type="ECO:0000313" key="8">
    <source>
        <dbReference type="EMBL" id="MCO1659748.1"/>
    </source>
</evidence>
<evidence type="ECO:0000256" key="5">
    <source>
        <dbReference type="ARBA" id="ARBA00023172"/>
    </source>
</evidence>
<feature type="compositionally biased region" description="Basic and acidic residues" evidence="7">
    <location>
        <begin position="1"/>
        <end position="19"/>
    </location>
</feature>
<comment type="similarity">
    <text evidence="2 6">Belongs to the transposase mutator family.</text>
</comment>